<dbReference type="GeneID" id="5481016"/>
<reference evidence="2" key="1">
    <citation type="journal article" date="2011" name="PLoS Genet.">
        <title>Genomic analysis of the necrotrophic fungal pathogens Sclerotinia sclerotiorum and Botrytis cinerea.</title>
        <authorList>
            <person name="Amselem J."/>
            <person name="Cuomo C.A."/>
            <person name="van Kan J.A."/>
            <person name="Viaud M."/>
            <person name="Benito E.P."/>
            <person name="Couloux A."/>
            <person name="Coutinho P.M."/>
            <person name="de Vries R.P."/>
            <person name="Dyer P.S."/>
            <person name="Fillinger S."/>
            <person name="Fournier E."/>
            <person name="Gout L."/>
            <person name="Hahn M."/>
            <person name="Kohn L."/>
            <person name="Lapalu N."/>
            <person name="Plummer K.M."/>
            <person name="Pradier J.M."/>
            <person name="Quevillon E."/>
            <person name="Sharon A."/>
            <person name="Simon A."/>
            <person name="ten Have A."/>
            <person name="Tudzynski B."/>
            <person name="Tudzynski P."/>
            <person name="Wincker P."/>
            <person name="Andrew M."/>
            <person name="Anthouard V."/>
            <person name="Beever R.E."/>
            <person name="Beffa R."/>
            <person name="Benoit I."/>
            <person name="Bouzid O."/>
            <person name="Brault B."/>
            <person name="Chen Z."/>
            <person name="Choquer M."/>
            <person name="Collemare J."/>
            <person name="Cotton P."/>
            <person name="Danchin E.G."/>
            <person name="Da Silva C."/>
            <person name="Gautier A."/>
            <person name="Giraud C."/>
            <person name="Giraud T."/>
            <person name="Gonzalez C."/>
            <person name="Grossetete S."/>
            <person name="Guldener U."/>
            <person name="Henrissat B."/>
            <person name="Howlett B.J."/>
            <person name="Kodira C."/>
            <person name="Kretschmer M."/>
            <person name="Lappartient A."/>
            <person name="Leroch M."/>
            <person name="Levis C."/>
            <person name="Mauceli E."/>
            <person name="Neuveglise C."/>
            <person name="Oeser B."/>
            <person name="Pearson M."/>
            <person name="Poulain J."/>
            <person name="Poussereau N."/>
            <person name="Quesneville H."/>
            <person name="Rascle C."/>
            <person name="Schumacher J."/>
            <person name="Segurens B."/>
            <person name="Sexton A."/>
            <person name="Silva E."/>
            <person name="Sirven C."/>
            <person name="Soanes D.M."/>
            <person name="Talbot N.J."/>
            <person name="Templeton M."/>
            <person name="Yandava C."/>
            <person name="Yarden O."/>
            <person name="Zeng Q."/>
            <person name="Rollins J.A."/>
            <person name="Lebrun M.H."/>
            <person name="Dickman M."/>
        </authorList>
    </citation>
    <scope>NUCLEOTIDE SEQUENCE [LARGE SCALE GENOMIC DNA]</scope>
    <source>
        <strain evidence="2">ATCC 18683 / 1980 / Ss-1</strain>
    </source>
</reference>
<dbReference type="HOGENOM" id="CLU_3125960_0_0_1"/>
<proteinExistence type="predicted"/>
<evidence type="ECO:0000313" key="2">
    <source>
        <dbReference type="Proteomes" id="UP000001312"/>
    </source>
</evidence>
<sequence>MNRGLNKDVAKIRRGNQPMPKVRLTALRPGGPTRSADMVARCISCNTTRH</sequence>
<dbReference type="KEGG" id="ssl:SS1G_14107"/>
<protein>
    <submittedName>
        <fullName evidence="1">Uncharacterized protein</fullName>
    </submittedName>
</protein>
<gene>
    <name evidence="1" type="ORF">SS1G_14107</name>
</gene>
<accession>A7F926</accession>
<dbReference type="EMBL" id="CH476649">
    <property type="protein sequence ID" value="EDN99247.1"/>
    <property type="molecule type" value="Genomic_DNA"/>
</dbReference>
<dbReference type="InParanoid" id="A7F926"/>
<dbReference type="Proteomes" id="UP000001312">
    <property type="component" value="Unassembled WGS sequence"/>
</dbReference>
<organism evidence="1 2">
    <name type="scientific">Sclerotinia sclerotiorum (strain ATCC 18683 / 1980 / Ss-1)</name>
    <name type="common">White mold</name>
    <name type="synonym">Whetzelinia sclerotiorum</name>
    <dbReference type="NCBI Taxonomy" id="665079"/>
    <lineage>
        <taxon>Eukaryota</taxon>
        <taxon>Fungi</taxon>
        <taxon>Dikarya</taxon>
        <taxon>Ascomycota</taxon>
        <taxon>Pezizomycotina</taxon>
        <taxon>Leotiomycetes</taxon>
        <taxon>Helotiales</taxon>
        <taxon>Sclerotiniaceae</taxon>
        <taxon>Sclerotinia</taxon>
    </lineage>
</organism>
<dbReference type="AlphaFoldDB" id="A7F926"/>
<dbReference type="RefSeq" id="XP_001585010.1">
    <property type="nucleotide sequence ID" value="XM_001584960.1"/>
</dbReference>
<evidence type="ECO:0000313" key="1">
    <source>
        <dbReference type="EMBL" id="EDN99247.1"/>
    </source>
</evidence>
<name>A7F926_SCLS1</name>
<keyword evidence="2" id="KW-1185">Reference proteome</keyword>